<feature type="transmembrane region" description="Helical" evidence="2">
    <location>
        <begin position="400"/>
        <end position="423"/>
    </location>
</feature>
<dbReference type="Gene3D" id="3.30.70.1430">
    <property type="entry name" value="Multidrug efflux transporter AcrB pore domain"/>
    <property type="match status" value="2"/>
</dbReference>
<gene>
    <name evidence="3" type="ORF">CCALI_00057</name>
</gene>
<dbReference type="PATRIC" id="fig|1303518.3.peg.60"/>
<feature type="transmembrane region" description="Helical" evidence="2">
    <location>
        <begin position="1020"/>
        <end position="1046"/>
    </location>
</feature>
<protein>
    <submittedName>
        <fullName evidence="3">Cation/multidrug efflux pump</fullName>
    </submittedName>
</protein>
<dbReference type="RefSeq" id="WP_016481461.1">
    <property type="nucleotide sequence ID" value="NC_021487.1"/>
</dbReference>
<dbReference type="KEGG" id="ccz:CCALI_00057"/>
<feature type="transmembrane region" description="Helical" evidence="2">
    <location>
        <begin position="349"/>
        <end position="366"/>
    </location>
</feature>
<dbReference type="HOGENOM" id="CLU_002755_1_2_0"/>
<dbReference type="SUPFAM" id="SSF82866">
    <property type="entry name" value="Multidrug efflux transporter AcrB transmembrane domain"/>
    <property type="match status" value="2"/>
</dbReference>
<feature type="transmembrane region" description="Helical" evidence="2">
    <location>
        <begin position="891"/>
        <end position="910"/>
    </location>
</feature>
<dbReference type="OrthoDB" id="9757876at2"/>
<evidence type="ECO:0000313" key="3">
    <source>
        <dbReference type="EMBL" id="CCW33897.1"/>
    </source>
</evidence>
<feature type="compositionally biased region" description="Low complexity" evidence="1">
    <location>
        <begin position="246"/>
        <end position="256"/>
    </location>
</feature>
<feature type="region of interest" description="Disordered" evidence="1">
    <location>
        <begin position="246"/>
        <end position="267"/>
    </location>
</feature>
<dbReference type="Gene3D" id="3.30.70.1320">
    <property type="entry name" value="Multidrug efflux transporter AcrB pore domain like"/>
    <property type="match status" value="1"/>
</dbReference>
<dbReference type="eggNOG" id="COG0841">
    <property type="taxonomic scope" value="Bacteria"/>
</dbReference>
<keyword evidence="2" id="KW-1133">Transmembrane helix</keyword>
<sequence>MWITRLAISRPLLVWMILLAITVLGILAYFHLPVDLNPRVTIPTITITTVYPGAAPSEVETEVTKPLEDAVGSVAGLKNVYSSSQPDVSIISMDFVAGTDVARALAAVRQHLQSVHLPAGAQTPQVSPLDINAQPVLYLGIESPSLNSLRLRQLADDVIAPRLRREPGVGAVEVYGGRTREIDIRVDPLRLQENHLTLADVINSLQMGGHNVPAGSITQGQQQIEVRFASAYTSLQALRNTVLLPSTSPQPLSSSPPTTPSLPSPPLTLADVADVSEGYAPQSVITRINGHKGVSLVVVKAADASAVTVVEELQNALAQLHSTLPPDVHIITLQNTATIVREALQDVDFSLLLGAFLAMGVVLLFLHNLRGTLIVSLAIPTCIIATFLVMYLVGFTLNQMTLLALSLSVGILVDDSIVVLESITRHLNRGETPIKAAYRGRAEIGFASLAITLTDVVVFVPIAFTGGIVGSFFKQFGLSIVFATLFSLLVSFTLTPMLASTWYRAGETIAARRGIYRILERIYVKLEDRYRQLLGVAMRRRWTVLIAGGVILVAMAWLALPHLGFEFLPGIDQGQISVTIEMPPGSSLNATDQLAVQVERTIATLPETAQMATTVGQILGGFGSIPQQGPQFAQVNVQLKPRANVFARWLHLRPSHTRLKTDSEVAQELQASLAPLAQRSGARIVATAVRSVVGVTQPIDIQLRGADIQQLARFAAAIRDRLTHIPGVLNPDVSVRTGKPEVTAAIVPFRAASFNLPPLQAGTILHEAIAGASPAVYRDGDKDIPLRVHLAGLDHSDLQQIGNIVIGYDSFGQPILLADVADLSLHSSPTSIDRQNGERMVAVTADLAPDAPLGNIQQRIQRQILNKLPHPGIKVHWGGDAETLNENVVPFATSVAVAALLVYVVMAILFNNPGTPFVIMFTLPMALAGALGALVLTGETLSLVAAIGVIMLLGLMGRNAILLLDYTNTLRARGEPRDLAIQEAGATRLRPILMTTIATILGMLPIALRIGQASEIRAPMAIVVIGGLLVSTLLTLVAIPVIYTLFDDLVLWLRQRLDYPARPSQNQNTEKRASQRVGER</sequence>
<accession>S0EUA8</accession>
<feature type="transmembrane region" description="Helical" evidence="2">
    <location>
        <begin position="373"/>
        <end position="394"/>
    </location>
</feature>
<dbReference type="InParanoid" id="S0EUA8"/>
<feature type="transmembrane region" description="Helical" evidence="2">
    <location>
        <begin position="542"/>
        <end position="560"/>
    </location>
</feature>
<reference evidence="4" key="1">
    <citation type="submission" date="2013-03" db="EMBL/GenBank/DDBJ databases">
        <title>Genome sequence of Chthonomonas calidirosea, the first sequenced genome from the Armatimonadetes phylum (formally candidate division OP10).</title>
        <authorList>
            <person name="Lee K.C.Y."/>
            <person name="Morgan X.C."/>
            <person name="Dunfield P.F."/>
            <person name="Tamas I."/>
            <person name="Houghton K.M."/>
            <person name="Vyssotski M."/>
            <person name="Ryan J.L.J."/>
            <person name="Lagutin K."/>
            <person name="McDonald I.R."/>
            <person name="Stott M.B."/>
        </authorList>
    </citation>
    <scope>NUCLEOTIDE SEQUENCE [LARGE SCALE GENOMIC DNA]</scope>
    <source>
        <strain evidence="4">DSM 23976 / ICMP 18418 / T49</strain>
    </source>
</reference>
<dbReference type="InterPro" id="IPR027463">
    <property type="entry name" value="AcrB_DN_DC_subdom"/>
</dbReference>
<dbReference type="PANTHER" id="PTHR32063:SF0">
    <property type="entry name" value="SWARMING MOTILITY PROTEIN SWRC"/>
    <property type="match status" value="1"/>
</dbReference>
<evidence type="ECO:0000313" key="4">
    <source>
        <dbReference type="Proteomes" id="UP000014227"/>
    </source>
</evidence>
<dbReference type="STRING" id="454171.CP488_01101"/>
<feature type="transmembrane region" description="Helical" evidence="2">
    <location>
        <begin position="917"/>
        <end position="937"/>
    </location>
</feature>
<dbReference type="PRINTS" id="PR00702">
    <property type="entry name" value="ACRIFLAVINRP"/>
</dbReference>
<evidence type="ECO:0000256" key="2">
    <source>
        <dbReference type="SAM" id="Phobius"/>
    </source>
</evidence>
<feature type="transmembrane region" description="Helical" evidence="2">
    <location>
        <begin position="476"/>
        <end position="503"/>
    </location>
</feature>
<dbReference type="Proteomes" id="UP000014227">
    <property type="component" value="Chromosome I"/>
</dbReference>
<organism evidence="3 4">
    <name type="scientific">Chthonomonas calidirosea (strain DSM 23976 / ICMP 18418 / T49)</name>
    <dbReference type="NCBI Taxonomy" id="1303518"/>
    <lineage>
        <taxon>Bacteria</taxon>
        <taxon>Bacillati</taxon>
        <taxon>Armatimonadota</taxon>
        <taxon>Chthonomonadia</taxon>
        <taxon>Chthonomonadales</taxon>
        <taxon>Chthonomonadaceae</taxon>
        <taxon>Chthonomonas</taxon>
    </lineage>
</organism>
<dbReference type="SUPFAM" id="SSF82693">
    <property type="entry name" value="Multidrug efflux transporter AcrB pore domain, PN1, PN2, PC1 and PC2 subdomains"/>
    <property type="match status" value="3"/>
</dbReference>
<dbReference type="EMBL" id="HF951689">
    <property type="protein sequence ID" value="CCW33897.1"/>
    <property type="molecule type" value="Genomic_DNA"/>
</dbReference>
<feature type="transmembrane region" description="Helical" evidence="2">
    <location>
        <begin position="444"/>
        <end position="464"/>
    </location>
</feature>
<dbReference type="Gene3D" id="1.20.1640.10">
    <property type="entry name" value="Multidrug efflux transporter AcrB transmembrane domain"/>
    <property type="match status" value="2"/>
</dbReference>
<dbReference type="SUPFAM" id="SSF82714">
    <property type="entry name" value="Multidrug efflux transporter AcrB TolC docking domain, DN and DC subdomains"/>
    <property type="match status" value="2"/>
</dbReference>
<dbReference type="InterPro" id="IPR001036">
    <property type="entry name" value="Acrflvin-R"/>
</dbReference>
<keyword evidence="4" id="KW-1185">Reference proteome</keyword>
<feature type="transmembrane region" description="Helical" evidence="2">
    <location>
        <begin position="987"/>
        <end position="1008"/>
    </location>
</feature>
<keyword evidence="2" id="KW-0812">Transmembrane</keyword>
<evidence type="ECO:0000256" key="1">
    <source>
        <dbReference type="SAM" id="MobiDB-lite"/>
    </source>
</evidence>
<keyword evidence="2" id="KW-0472">Membrane</keyword>
<dbReference type="Pfam" id="PF00873">
    <property type="entry name" value="ACR_tran"/>
    <property type="match status" value="1"/>
</dbReference>
<name>S0EUA8_CHTCT</name>
<dbReference type="Gene3D" id="3.30.2090.10">
    <property type="entry name" value="Multidrug efflux transporter AcrB TolC docking domain, DN and DC subdomains"/>
    <property type="match status" value="2"/>
</dbReference>
<dbReference type="AlphaFoldDB" id="S0EUA8"/>
<proteinExistence type="predicted"/>
<dbReference type="GO" id="GO:0005886">
    <property type="term" value="C:plasma membrane"/>
    <property type="evidence" value="ECO:0007669"/>
    <property type="project" value="TreeGrafter"/>
</dbReference>
<dbReference type="PANTHER" id="PTHR32063">
    <property type="match status" value="1"/>
</dbReference>
<dbReference type="GO" id="GO:0042910">
    <property type="term" value="F:xenobiotic transmembrane transporter activity"/>
    <property type="evidence" value="ECO:0007669"/>
    <property type="project" value="TreeGrafter"/>
</dbReference>
<feature type="compositionally biased region" description="Pro residues" evidence="1">
    <location>
        <begin position="257"/>
        <end position="266"/>
    </location>
</feature>
<dbReference type="Gene3D" id="3.30.70.1440">
    <property type="entry name" value="Multidrug efflux transporter AcrB pore domain"/>
    <property type="match status" value="1"/>
</dbReference>
<feature type="transmembrane region" description="Helical" evidence="2">
    <location>
        <begin position="943"/>
        <end position="966"/>
    </location>
</feature>
<dbReference type="FunCoup" id="S0EUA8">
    <property type="interactions" value="290"/>
</dbReference>
<feature type="transmembrane region" description="Helical" evidence="2">
    <location>
        <begin position="12"/>
        <end position="32"/>
    </location>
</feature>